<protein>
    <submittedName>
        <fullName evidence="4">FecR protein</fullName>
    </submittedName>
</protein>
<dbReference type="Proteomes" id="UP000000852">
    <property type="component" value="Chromosome"/>
</dbReference>
<evidence type="ECO:0000259" key="3">
    <source>
        <dbReference type="Pfam" id="PF16344"/>
    </source>
</evidence>
<dbReference type="KEGG" id="phe:Phep_1120"/>
<keyword evidence="1" id="KW-1133">Transmembrane helix</keyword>
<evidence type="ECO:0000313" key="4">
    <source>
        <dbReference type="EMBL" id="ACU03338.1"/>
    </source>
</evidence>
<sequence length="382" mass="42220">MNRKEAQELFDRYTANLCTPEERAIVERWYAKESDLQQLPEVKDVIGAKNEIWDGVLKQAGLAEPARKSPLRIWISSAAAVFILMAAGFYFYISKFSPAPLDKQQTITDVMPGGDKAVLTLADGSTIILDQAKKGILASEGNTSVSKTDNGQLKYDVMKNGPGTKTAVTYNTVSTPKGGQYHVILPDGTGVWLNAVSSIKFPTSFANKERNVEITGEAYFEVKANAASPFIVKAGETNVRVLGTHFNVMAYADEVSVNTTLLEGRVKVFAGKNASTIMPGQQAVTAKGMINVANVDVEEAIAWKNGYFYFKDADVKTVMRQISRWYDVDVEYKGTDSETAFSGKMHRNVNISKVLEMLSYFKIDYKIIDSRFHKGKKTIVIN</sequence>
<dbReference type="InterPro" id="IPR012373">
    <property type="entry name" value="Ferrdict_sens_TM"/>
</dbReference>
<feature type="domain" description="Protein FecR C-terminal" evidence="3">
    <location>
        <begin position="307"/>
        <end position="370"/>
    </location>
</feature>
<dbReference type="Gene3D" id="3.55.50.30">
    <property type="match status" value="1"/>
</dbReference>
<gene>
    <name evidence="4" type="ordered locus">Phep_1120</name>
</gene>
<dbReference type="PANTHER" id="PTHR30273:SF2">
    <property type="entry name" value="PROTEIN FECR"/>
    <property type="match status" value="1"/>
</dbReference>
<keyword evidence="1" id="KW-0472">Membrane</keyword>
<keyword evidence="1" id="KW-0812">Transmembrane</keyword>
<evidence type="ECO:0000259" key="2">
    <source>
        <dbReference type="Pfam" id="PF04773"/>
    </source>
</evidence>
<dbReference type="InterPro" id="IPR032508">
    <property type="entry name" value="FecR_C"/>
</dbReference>
<dbReference type="HOGENOM" id="CLU_050192_1_0_10"/>
<dbReference type="GO" id="GO:0016989">
    <property type="term" value="F:sigma factor antagonist activity"/>
    <property type="evidence" value="ECO:0007669"/>
    <property type="project" value="TreeGrafter"/>
</dbReference>
<evidence type="ECO:0000256" key="1">
    <source>
        <dbReference type="SAM" id="Phobius"/>
    </source>
</evidence>
<dbReference type="FunFam" id="2.60.120.1440:FF:000001">
    <property type="entry name" value="Putative anti-sigma factor"/>
    <property type="match status" value="1"/>
</dbReference>
<proteinExistence type="predicted"/>
<dbReference type="EMBL" id="CP001681">
    <property type="protein sequence ID" value="ACU03338.1"/>
    <property type="molecule type" value="Genomic_DNA"/>
</dbReference>
<dbReference type="PANTHER" id="PTHR30273">
    <property type="entry name" value="PERIPLASMIC SIGNAL SENSOR AND SIGMA FACTOR ACTIVATOR FECR-RELATED"/>
    <property type="match status" value="1"/>
</dbReference>
<dbReference type="OrthoDB" id="1099963at2"/>
<keyword evidence="5" id="KW-1185">Reference proteome</keyword>
<accession>C6Y3Q9</accession>
<reference evidence="4 5" key="1">
    <citation type="journal article" date="2009" name="Stand. Genomic Sci.">
        <title>Complete genome sequence of Pedobacter heparinus type strain (HIM 762-3).</title>
        <authorList>
            <person name="Han C."/>
            <person name="Spring S."/>
            <person name="Lapidus A."/>
            <person name="Del Rio T.G."/>
            <person name="Tice H."/>
            <person name="Copeland A."/>
            <person name="Cheng J.F."/>
            <person name="Lucas S."/>
            <person name="Chen F."/>
            <person name="Nolan M."/>
            <person name="Bruce D."/>
            <person name="Goodwin L."/>
            <person name="Pitluck S."/>
            <person name="Ivanova N."/>
            <person name="Mavromatis K."/>
            <person name="Mikhailova N."/>
            <person name="Pati A."/>
            <person name="Chen A."/>
            <person name="Palaniappan K."/>
            <person name="Land M."/>
            <person name="Hauser L."/>
            <person name="Chang Y.J."/>
            <person name="Jeffries C.C."/>
            <person name="Saunders E."/>
            <person name="Chertkov O."/>
            <person name="Brettin T."/>
            <person name="Goker M."/>
            <person name="Rohde M."/>
            <person name="Bristow J."/>
            <person name="Eisen J.A."/>
            <person name="Markowitz V."/>
            <person name="Hugenholtz P."/>
            <person name="Kyrpides N.C."/>
            <person name="Klenk H.P."/>
            <person name="Detter J.C."/>
        </authorList>
    </citation>
    <scope>NUCLEOTIDE SEQUENCE [LARGE SCALE GENOMIC DNA]</scope>
    <source>
        <strain evidence="5">ATCC 13125 / DSM 2366 / CIP 104194 / JCM 7457 / NBRC 12017 / NCIMB 9290 / NRRL B-14731 / HIM 762-3</strain>
    </source>
</reference>
<dbReference type="STRING" id="485917.Phep_1120"/>
<name>C6Y3Q9_PEDHD</name>
<feature type="transmembrane region" description="Helical" evidence="1">
    <location>
        <begin position="73"/>
        <end position="93"/>
    </location>
</feature>
<dbReference type="Pfam" id="PF04773">
    <property type="entry name" value="FecR"/>
    <property type="match status" value="1"/>
</dbReference>
<dbReference type="Pfam" id="PF16344">
    <property type="entry name" value="FecR_C"/>
    <property type="match status" value="1"/>
</dbReference>
<feature type="domain" description="FecR protein" evidence="2">
    <location>
        <begin position="172"/>
        <end position="267"/>
    </location>
</feature>
<dbReference type="PIRSF" id="PIRSF018266">
    <property type="entry name" value="FecR"/>
    <property type="match status" value="1"/>
</dbReference>
<dbReference type="InterPro" id="IPR006860">
    <property type="entry name" value="FecR"/>
</dbReference>
<evidence type="ECO:0000313" key="5">
    <source>
        <dbReference type="Proteomes" id="UP000000852"/>
    </source>
</evidence>
<dbReference type="RefSeq" id="WP_012781282.1">
    <property type="nucleotide sequence ID" value="NC_013061.1"/>
</dbReference>
<dbReference type="AlphaFoldDB" id="C6Y3Q9"/>
<dbReference type="eggNOG" id="COG3712">
    <property type="taxonomic scope" value="Bacteria"/>
</dbReference>
<organism evidence="4 5">
    <name type="scientific">Pedobacter heparinus (strain ATCC 13125 / DSM 2366 / CIP 104194 / JCM 7457 / NBRC 12017 / NCIMB 9290 / NRRL B-14731 / HIM 762-3)</name>
    <dbReference type="NCBI Taxonomy" id="485917"/>
    <lineage>
        <taxon>Bacteria</taxon>
        <taxon>Pseudomonadati</taxon>
        <taxon>Bacteroidota</taxon>
        <taxon>Sphingobacteriia</taxon>
        <taxon>Sphingobacteriales</taxon>
        <taxon>Sphingobacteriaceae</taxon>
        <taxon>Pedobacter</taxon>
    </lineage>
</organism>
<dbReference type="Gene3D" id="2.60.120.1440">
    <property type="match status" value="1"/>
</dbReference>